<name>A0A6N3F7P6_9CLOT</name>
<keyword evidence="1" id="KW-0472">Membrane</keyword>
<dbReference type="EMBL" id="CACRTV010000057">
    <property type="protein sequence ID" value="VYU48032.1"/>
    <property type="molecule type" value="Genomic_DNA"/>
</dbReference>
<organism evidence="2">
    <name type="scientific">Clostridium paraputrificum</name>
    <dbReference type="NCBI Taxonomy" id="29363"/>
    <lineage>
        <taxon>Bacteria</taxon>
        <taxon>Bacillati</taxon>
        <taxon>Bacillota</taxon>
        <taxon>Clostridia</taxon>
        <taxon>Eubacteriales</taxon>
        <taxon>Clostridiaceae</taxon>
        <taxon>Clostridium</taxon>
    </lineage>
</organism>
<dbReference type="AlphaFoldDB" id="A0A6N3F7P6"/>
<keyword evidence="1" id="KW-0812">Transmembrane</keyword>
<gene>
    <name evidence="2" type="ORF">CPLFYP93_02428</name>
</gene>
<evidence type="ECO:0000313" key="2">
    <source>
        <dbReference type="EMBL" id="VYU48032.1"/>
    </source>
</evidence>
<dbReference type="RefSeq" id="WP_156561793.1">
    <property type="nucleotide sequence ID" value="NZ_CACRTV010000057.1"/>
</dbReference>
<feature type="transmembrane region" description="Helical" evidence="1">
    <location>
        <begin position="63"/>
        <end position="82"/>
    </location>
</feature>
<proteinExistence type="predicted"/>
<accession>A0A6N3F7P6</accession>
<keyword evidence="1" id="KW-1133">Transmembrane helix</keyword>
<protein>
    <submittedName>
        <fullName evidence="2">Uncharacterized protein</fullName>
    </submittedName>
</protein>
<reference evidence="2" key="1">
    <citation type="submission" date="2019-11" db="EMBL/GenBank/DDBJ databases">
        <authorList>
            <person name="Feng L."/>
        </authorList>
    </citation>
    <scope>NUCLEOTIDE SEQUENCE</scope>
    <source>
        <strain evidence="2">CParaputrificumLFYP93</strain>
    </source>
</reference>
<sequence length="223" mass="25746">MKMNDVPVAVLKQSLQRVAQIPEVNDKTHLTKALQATAKDTPKILNKDFGNAYKSRKFHYTDVIVVALSLVVGFVIPLPIIYKVGIALGINLVYHFILNNGLKYLYKDNINKLVYSGEYKINYKPKLGVFEPIVIGRDDDWMVQVYKLEEGLDVSKIKRGRLYIADKETLGYMLNKYLENAPESLETSSNKIDNRLVQEYMRRSRKLDFEEDLIRHANSFNKE</sequence>
<evidence type="ECO:0000256" key="1">
    <source>
        <dbReference type="SAM" id="Phobius"/>
    </source>
</evidence>